<evidence type="ECO:0000256" key="1">
    <source>
        <dbReference type="ARBA" id="ARBA00000382"/>
    </source>
</evidence>
<evidence type="ECO:0000256" key="7">
    <source>
        <dbReference type="ARBA" id="ARBA00033417"/>
    </source>
</evidence>
<organism evidence="9 10">
    <name type="scientific">Malus domestica</name>
    <name type="common">Apple</name>
    <name type="synonym">Pyrus malus</name>
    <dbReference type="NCBI Taxonomy" id="3750"/>
    <lineage>
        <taxon>Eukaryota</taxon>
        <taxon>Viridiplantae</taxon>
        <taxon>Streptophyta</taxon>
        <taxon>Embryophyta</taxon>
        <taxon>Tracheophyta</taxon>
        <taxon>Spermatophyta</taxon>
        <taxon>Magnoliopsida</taxon>
        <taxon>eudicotyledons</taxon>
        <taxon>Gunneridae</taxon>
        <taxon>Pentapetalae</taxon>
        <taxon>rosids</taxon>
        <taxon>fabids</taxon>
        <taxon>Rosales</taxon>
        <taxon>Rosaceae</taxon>
        <taxon>Amygdaloideae</taxon>
        <taxon>Maleae</taxon>
        <taxon>Malus</taxon>
    </lineage>
</organism>
<dbReference type="InterPro" id="IPR017853">
    <property type="entry name" value="GH"/>
</dbReference>
<dbReference type="PANTHER" id="PTHR32227">
    <property type="entry name" value="GLUCAN ENDO-1,3-BETA-GLUCOSIDASE BG1-RELATED-RELATED"/>
    <property type="match status" value="1"/>
</dbReference>
<evidence type="ECO:0000256" key="4">
    <source>
        <dbReference type="ARBA" id="ARBA00022801"/>
    </source>
</evidence>
<keyword evidence="10" id="KW-1185">Reference proteome</keyword>
<dbReference type="GO" id="GO:0042973">
    <property type="term" value="F:glucan endo-1,3-beta-D-glucosidase activity"/>
    <property type="evidence" value="ECO:0007669"/>
    <property type="project" value="UniProtKB-EC"/>
</dbReference>
<dbReference type="Proteomes" id="UP000290289">
    <property type="component" value="Chromosome 4"/>
</dbReference>
<comment type="catalytic activity">
    <reaction evidence="1">
        <text>Hydrolysis of (1-&gt;3)-beta-D-glucosidic linkages in (1-&gt;3)-beta-D-glucans.</text>
        <dbReference type="EC" id="3.2.1.39"/>
    </reaction>
</comment>
<accession>A0A498K5S5</accession>
<proteinExistence type="inferred from homology"/>
<dbReference type="InterPro" id="IPR044965">
    <property type="entry name" value="Glyco_hydro_17_plant"/>
</dbReference>
<evidence type="ECO:0000313" key="10">
    <source>
        <dbReference type="Proteomes" id="UP000290289"/>
    </source>
</evidence>
<dbReference type="GO" id="GO:0005975">
    <property type="term" value="P:carbohydrate metabolic process"/>
    <property type="evidence" value="ECO:0007669"/>
    <property type="project" value="InterPro"/>
</dbReference>
<dbReference type="InterPro" id="IPR000490">
    <property type="entry name" value="Glyco_hydro_17"/>
</dbReference>
<evidence type="ECO:0000313" key="9">
    <source>
        <dbReference type="EMBL" id="RXI00682.1"/>
    </source>
</evidence>
<keyword evidence="4" id="KW-0378">Hydrolase</keyword>
<evidence type="ECO:0000256" key="5">
    <source>
        <dbReference type="ARBA" id="ARBA00023295"/>
    </source>
</evidence>
<dbReference type="Gene3D" id="3.20.20.80">
    <property type="entry name" value="Glycosidases"/>
    <property type="match status" value="1"/>
</dbReference>
<comment type="caution">
    <text evidence="9">The sequence shown here is derived from an EMBL/GenBank/DDBJ whole genome shotgun (WGS) entry which is preliminary data.</text>
</comment>
<dbReference type="AlphaFoldDB" id="A0A498K5S5"/>
<dbReference type="Pfam" id="PF00332">
    <property type="entry name" value="Glyco_hydro_17"/>
    <property type="match status" value="1"/>
</dbReference>
<comment type="similarity">
    <text evidence="2 8">Belongs to the glycosyl hydrolase 17 family.</text>
</comment>
<gene>
    <name evidence="9" type="ORF">DVH24_000916</name>
</gene>
<evidence type="ECO:0000256" key="6">
    <source>
        <dbReference type="ARBA" id="ARBA00033335"/>
    </source>
</evidence>
<keyword evidence="5" id="KW-0326">Glycosidase</keyword>
<sequence>MGAKLAPKVGVNYGQLDNNLPPSSQLVKLIQSLKAKRVKLYDANPKILTALRNTGLQVFIMVPNELINNISSN</sequence>
<evidence type="ECO:0000256" key="3">
    <source>
        <dbReference type="ARBA" id="ARBA00012780"/>
    </source>
</evidence>
<name>A0A498K5S5_MALDO</name>
<dbReference type="EC" id="3.2.1.39" evidence="3"/>
<dbReference type="SUPFAM" id="SSF51445">
    <property type="entry name" value="(Trans)glycosidases"/>
    <property type="match status" value="1"/>
</dbReference>
<reference evidence="9 10" key="1">
    <citation type="submission" date="2018-10" db="EMBL/GenBank/DDBJ databases">
        <title>A high-quality apple genome assembly.</title>
        <authorList>
            <person name="Hu J."/>
        </authorList>
    </citation>
    <scope>NUCLEOTIDE SEQUENCE [LARGE SCALE GENOMIC DNA]</scope>
    <source>
        <strain evidence="10">cv. HFTH1</strain>
        <tissue evidence="9">Young leaf</tissue>
    </source>
</reference>
<dbReference type="EMBL" id="RDQH01000330">
    <property type="protein sequence ID" value="RXI00682.1"/>
    <property type="molecule type" value="Genomic_DNA"/>
</dbReference>
<evidence type="ECO:0000256" key="8">
    <source>
        <dbReference type="RuleBase" id="RU004335"/>
    </source>
</evidence>
<protein>
    <recommendedName>
        <fullName evidence="3">glucan endo-1,3-beta-D-glucosidase</fullName>
        <ecNumber evidence="3">3.2.1.39</ecNumber>
    </recommendedName>
    <alternativeName>
        <fullName evidence="6">(1-&gt;3)-beta-glucan endohydrolase</fullName>
    </alternativeName>
    <alternativeName>
        <fullName evidence="7">Beta-1,3-endoglucanase</fullName>
    </alternativeName>
</protein>
<evidence type="ECO:0000256" key="2">
    <source>
        <dbReference type="ARBA" id="ARBA00008773"/>
    </source>
</evidence>